<dbReference type="Proteomes" id="UP000256304">
    <property type="component" value="Unassembled WGS sequence"/>
</dbReference>
<name>A0A3D9QTU7_9BACL</name>
<reference evidence="2 3" key="1">
    <citation type="submission" date="2018-08" db="EMBL/GenBank/DDBJ databases">
        <title>Genomic Encyclopedia of Type Strains, Phase III (KMG-III): the genomes of soil and plant-associated and newly described type strains.</title>
        <authorList>
            <person name="Whitman W."/>
        </authorList>
    </citation>
    <scope>NUCLEOTIDE SEQUENCE [LARGE SCALE GENOMIC DNA]</scope>
    <source>
        <strain evidence="2 3">CGMCC 1.10966</strain>
    </source>
</reference>
<feature type="transmembrane region" description="Helical" evidence="1">
    <location>
        <begin position="113"/>
        <end position="136"/>
    </location>
</feature>
<sequence>MSWIAFAGKELFRKRIFPVTFVLSLLFVSLFTFGVYKISTNFEGHVETLAGNVSDSIVLMTLGLLFSQMIIAFFILFTTMGAISGEIENGLMLAILSRPIPRWKVYLGKYAGYAFWLVLYAAIMYFAIMMPVHYLLHFPMLPLTLLKTFLLFIWTPLLLLAVCMLGSTFLPMLGNGVACAMLYGLSMFSGFAENIFNKVGENEMVSRFAFLLKLLMPANSMLNRITFELLDGLELPLPTQAVESMGPFATFNVPSNAFVGYTIVYLIIILALGCFGFRKKDIA</sequence>
<evidence type="ECO:0000256" key="1">
    <source>
        <dbReference type="SAM" id="Phobius"/>
    </source>
</evidence>
<dbReference type="AlphaFoldDB" id="A0A3D9QTU7"/>
<dbReference type="GO" id="GO:0140359">
    <property type="term" value="F:ABC-type transporter activity"/>
    <property type="evidence" value="ECO:0007669"/>
    <property type="project" value="InterPro"/>
</dbReference>
<keyword evidence="1" id="KW-1133">Transmembrane helix</keyword>
<keyword evidence="1" id="KW-0472">Membrane</keyword>
<comment type="caution">
    <text evidence="2">The sequence shown here is derived from an EMBL/GenBank/DDBJ whole genome shotgun (WGS) entry which is preliminary data.</text>
</comment>
<feature type="transmembrane region" description="Helical" evidence="1">
    <location>
        <begin position="148"/>
        <end position="169"/>
    </location>
</feature>
<gene>
    <name evidence="2" type="ORF">A8990_14640</name>
</gene>
<keyword evidence="3" id="KW-1185">Reference proteome</keyword>
<feature type="transmembrane region" description="Helical" evidence="1">
    <location>
        <begin position="175"/>
        <end position="196"/>
    </location>
</feature>
<evidence type="ECO:0000313" key="2">
    <source>
        <dbReference type="EMBL" id="REE66988.1"/>
    </source>
</evidence>
<feature type="transmembrane region" description="Helical" evidence="1">
    <location>
        <begin position="16"/>
        <end position="36"/>
    </location>
</feature>
<feature type="transmembrane region" description="Helical" evidence="1">
    <location>
        <begin position="57"/>
        <end position="83"/>
    </location>
</feature>
<dbReference type="EMBL" id="QTTN01000046">
    <property type="protein sequence ID" value="REE66988.1"/>
    <property type="molecule type" value="Genomic_DNA"/>
</dbReference>
<dbReference type="GO" id="GO:0005886">
    <property type="term" value="C:plasma membrane"/>
    <property type="evidence" value="ECO:0007669"/>
    <property type="project" value="UniProtKB-SubCell"/>
</dbReference>
<organism evidence="2 3">
    <name type="scientific">Paenibacillus taihuensis</name>
    <dbReference type="NCBI Taxonomy" id="1156355"/>
    <lineage>
        <taxon>Bacteria</taxon>
        <taxon>Bacillati</taxon>
        <taxon>Bacillota</taxon>
        <taxon>Bacilli</taxon>
        <taxon>Bacillales</taxon>
        <taxon>Paenibacillaceae</taxon>
        <taxon>Paenibacillus</taxon>
    </lineage>
</organism>
<dbReference type="Pfam" id="PF12679">
    <property type="entry name" value="ABC2_membrane_2"/>
    <property type="match status" value="1"/>
</dbReference>
<accession>A0A3D9QTU7</accession>
<feature type="transmembrane region" description="Helical" evidence="1">
    <location>
        <begin position="258"/>
        <end position="277"/>
    </location>
</feature>
<protein>
    <submittedName>
        <fullName evidence="2">ABC-2 family transporter</fullName>
    </submittedName>
</protein>
<evidence type="ECO:0000313" key="3">
    <source>
        <dbReference type="Proteomes" id="UP000256304"/>
    </source>
</evidence>
<dbReference type="PANTHER" id="PTHR43471">
    <property type="entry name" value="ABC TRANSPORTER PERMEASE"/>
    <property type="match status" value="1"/>
</dbReference>
<keyword evidence="1" id="KW-0812">Transmembrane</keyword>
<proteinExistence type="predicted"/>
<dbReference type="RefSeq" id="WP_181909796.1">
    <property type="nucleotide sequence ID" value="NZ_QTTN01000046.1"/>
</dbReference>